<proteinExistence type="predicted"/>
<evidence type="ECO:0000313" key="1">
    <source>
        <dbReference type="EMBL" id="MFC0532045.1"/>
    </source>
</evidence>
<organism evidence="1 2">
    <name type="scientific">Phytohabitans kaempferiae</name>
    <dbReference type="NCBI Taxonomy" id="1620943"/>
    <lineage>
        <taxon>Bacteria</taxon>
        <taxon>Bacillati</taxon>
        <taxon>Actinomycetota</taxon>
        <taxon>Actinomycetes</taxon>
        <taxon>Micromonosporales</taxon>
        <taxon>Micromonosporaceae</taxon>
    </lineage>
</organism>
<comment type="caution">
    <text evidence="1">The sequence shown here is derived from an EMBL/GenBank/DDBJ whole genome shotgun (WGS) entry which is preliminary data.</text>
</comment>
<sequence>MVFHYDRNDHGCDELFLSGEALLHWWTQHPTEVRHAFTTHA</sequence>
<reference evidence="1 2" key="1">
    <citation type="submission" date="2024-09" db="EMBL/GenBank/DDBJ databases">
        <authorList>
            <person name="Sun Q."/>
            <person name="Mori K."/>
        </authorList>
    </citation>
    <scope>NUCLEOTIDE SEQUENCE [LARGE SCALE GENOMIC DNA]</scope>
    <source>
        <strain evidence="1 2">TBRC 3947</strain>
    </source>
</reference>
<evidence type="ECO:0000313" key="2">
    <source>
        <dbReference type="Proteomes" id="UP001589867"/>
    </source>
</evidence>
<protein>
    <submittedName>
        <fullName evidence="1">Uncharacterized protein</fullName>
    </submittedName>
</protein>
<gene>
    <name evidence="1" type="ORF">ACFFIA_30780</name>
</gene>
<accession>A0ABV6MBE4</accession>
<keyword evidence="2" id="KW-1185">Reference proteome</keyword>
<dbReference type="RefSeq" id="WP_377257517.1">
    <property type="nucleotide sequence ID" value="NZ_JBHLUH010000064.1"/>
</dbReference>
<dbReference type="Proteomes" id="UP001589867">
    <property type="component" value="Unassembled WGS sequence"/>
</dbReference>
<name>A0ABV6MBE4_9ACTN</name>
<dbReference type="EMBL" id="JBHLUH010000064">
    <property type="protein sequence ID" value="MFC0532045.1"/>
    <property type="molecule type" value="Genomic_DNA"/>
</dbReference>